<dbReference type="OrthoDB" id="529320at2"/>
<comment type="caution">
    <text evidence="1">The sequence shown here is derived from an EMBL/GenBank/DDBJ whole genome shotgun (WGS) entry which is preliminary data.</text>
</comment>
<accession>A0A368W352</accession>
<dbReference type="EMBL" id="QPJD01000005">
    <property type="protein sequence ID" value="RCW49140.1"/>
    <property type="molecule type" value="Genomic_DNA"/>
</dbReference>
<evidence type="ECO:0008006" key="3">
    <source>
        <dbReference type="Google" id="ProtNLM"/>
    </source>
</evidence>
<organism evidence="1 2">
    <name type="scientific">Paenibacillus prosopidis</name>
    <dbReference type="NCBI Taxonomy" id="630520"/>
    <lineage>
        <taxon>Bacteria</taxon>
        <taxon>Bacillati</taxon>
        <taxon>Bacillota</taxon>
        <taxon>Bacilli</taxon>
        <taxon>Bacillales</taxon>
        <taxon>Paenibacillaceae</taxon>
        <taxon>Paenibacillus</taxon>
    </lineage>
</organism>
<dbReference type="Proteomes" id="UP000252415">
    <property type="component" value="Unassembled WGS sequence"/>
</dbReference>
<gene>
    <name evidence="1" type="ORF">DFP97_105325</name>
</gene>
<sequence length="226" mass="25803">MSTDWIKADEPLSCLTVTGSERNEAVVISGFSEGLHCIGIGTDAAVFTYDQTPGYAFKVYSDLALEKKETERRVYERLEGIPFFPQYYGVGKHYLVMSYEPGITLHDCLLEGVPVPEQVIHDVEEARELVRNRGLNPRDIHLKNVILQNGRGKVLDVSEYALEGDDKRWEHLLWAYRVFYPSVEGKKIPGWVLESIKNGYVKLDQANLSLDDFAQRISQLFSRFLK</sequence>
<dbReference type="SUPFAM" id="SSF56112">
    <property type="entry name" value="Protein kinase-like (PK-like)"/>
    <property type="match status" value="1"/>
</dbReference>
<reference evidence="1 2" key="1">
    <citation type="submission" date="2018-07" db="EMBL/GenBank/DDBJ databases">
        <title>Genomic Encyclopedia of Type Strains, Phase III (KMG-III): the genomes of soil and plant-associated and newly described type strains.</title>
        <authorList>
            <person name="Whitman W."/>
        </authorList>
    </citation>
    <scope>NUCLEOTIDE SEQUENCE [LARGE SCALE GENOMIC DNA]</scope>
    <source>
        <strain evidence="1 2">CECT 7506</strain>
    </source>
</reference>
<name>A0A368W352_9BACL</name>
<evidence type="ECO:0000313" key="2">
    <source>
        <dbReference type="Proteomes" id="UP000252415"/>
    </source>
</evidence>
<keyword evidence="2" id="KW-1185">Reference proteome</keyword>
<proteinExistence type="predicted"/>
<evidence type="ECO:0000313" key="1">
    <source>
        <dbReference type="EMBL" id="RCW49140.1"/>
    </source>
</evidence>
<dbReference type="InterPro" id="IPR011009">
    <property type="entry name" value="Kinase-like_dom_sf"/>
</dbReference>
<protein>
    <recommendedName>
        <fullName evidence="3">Serine/threonine protein kinase</fullName>
    </recommendedName>
</protein>
<dbReference type="RefSeq" id="WP_114379870.1">
    <property type="nucleotide sequence ID" value="NZ_QPJD01000005.1"/>
</dbReference>
<dbReference type="AlphaFoldDB" id="A0A368W352"/>